<feature type="region of interest" description="Disordered" evidence="1">
    <location>
        <begin position="1173"/>
        <end position="1223"/>
    </location>
</feature>
<dbReference type="VEuPathDB" id="VectorBase:MDOMA2_006318"/>
<accession>A0A1I8MZM2</accession>
<dbReference type="KEGG" id="mde:101898098"/>
<feature type="compositionally biased region" description="Acidic residues" evidence="1">
    <location>
        <begin position="148"/>
        <end position="159"/>
    </location>
</feature>
<dbReference type="EnsemblMetazoa" id="MDOA010027-RA">
    <property type="protein sequence ID" value="MDOA010027-PA"/>
    <property type="gene ID" value="MDOA010027"/>
</dbReference>
<dbReference type="OrthoDB" id="8062037at2759"/>
<feature type="compositionally biased region" description="Basic and acidic residues" evidence="1">
    <location>
        <begin position="1181"/>
        <end position="1197"/>
    </location>
</feature>
<keyword evidence="3" id="KW-1185">Reference proteome</keyword>
<feature type="compositionally biased region" description="Basic and acidic residues" evidence="1">
    <location>
        <begin position="751"/>
        <end position="760"/>
    </location>
</feature>
<dbReference type="STRING" id="7370.A0A1I8MZM2"/>
<evidence type="ECO:0000313" key="3">
    <source>
        <dbReference type="Proteomes" id="UP001652621"/>
    </source>
</evidence>
<dbReference type="Proteomes" id="UP001652621">
    <property type="component" value="Unplaced"/>
</dbReference>
<dbReference type="VEuPathDB" id="VectorBase:MDOA010027"/>
<dbReference type="GeneID" id="101898098"/>
<dbReference type="RefSeq" id="XP_005188461.1">
    <property type="nucleotide sequence ID" value="XM_005188404.2"/>
</dbReference>
<gene>
    <name evidence="2" type="primary">101898098</name>
    <name evidence="4" type="synonym">LOC101898098</name>
</gene>
<reference evidence="2" key="1">
    <citation type="submission" date="2020-05" db="UniProtKB">
        <authorList>
            <consortium name="EnsemblMetazoa"/>
        </authorList>
    </citation>
    <scope>IDENTIFICATION</scope>
    <source>
        <strain evidence="2">Aabys</strain>
    </source>
</reference>
<feature type="region of interest" description="Disordered" evidence="1">
    <location>
        <begin position="750"/>
        <end position="800"/>
    </location>
</feature>
<dbReference type="PANTHER" id="PTHR40552:SF6">
    <property type="entry name" value="FI09606P-RELATED"/>
    <property type="match status" value="1"/>
</dbReference>
<evidence type="ECO:0000313" key="4">
    <source>
        <dbReference type="RefSeq" id="XP_005188461.1"/>
    </source>
</evidence>
<evidence type="ECO:0000256" key="1">
    <source>
        <dbReference type="SAM" id="MobiDB-lite"/>
    </source>
</evidence>
<dbReference type="PANTHER" id="PTHR40552">
    <property type="entry name" value="AT05186P-RELATED"/>
    <property type="match status" value="1"/>
</dbReference>
<sequence>MYKKFVPLNASQSPTKNPHEVRTFLGEPLKPQHPEWRTENCGYDRYCDSPQMSDNRKPLTLEDEIRKIHRRTQTNIYTKRCRNAKCKETDPYLTCVVPQRSPKDLKRHAVLREKYLNLQRNMGEYVHDMKNVYAVHANAVELESPPGESEEEDAEEQEQEAVRNNVRPQLASPECSMEMLYVPTPRILELQRPKSGVYLNESKPPNFYPTDGIPYSTYNPRVLQNQFDRQQLKKIDIIPGKTTQDLWTWNLGLQQRESDLDRRFIETAVQKFDCDKSELLVYKIPDDLEKTFRAQVVFGSRALKMEAQPAKKQTFNRPKEMACLYVAFVESFRLNSDFWTCETLDYILKMGEKLIVKSHKMNYKSPNSDYDIIPQVVERQAEVGLKLHFNGTLKGEPNIYKALSLYFNKYNACVVCLSNIYLLIRKRCKNSYYIFDPNGRGEDCARDSVGGKCALMLTNFVEHLVHLVVNLSEAASMGEEFHLYEISLVNFGKISEPLARRPFPKRFHKMWTVVNESYALIPGCNNGLFPPTSGVIPNASMLISVMAILYSLIERPMDWTSDSVDELIRLGTAYYKSLRRKLKLKDNQQINVTDLPDKYVLGTFKASLKKAPFFYTGTVSDYCKKFQDSLLACGLEALFGAQWEGALIQIDNCVVAAWRDGELFYIYDPFRRDKVGHVLDPEDYMSKGYAVLQMHSNKDSFLKHLHEKSLKMRNGGKLFLHAINVGCIKPIMDGKVRKLRYPKLKLTPETYAKENGREGNEAEGAAGDQLAQVDNQTGGEEGGEKKTKKPKKSKKDKKDKKKLEKVCSIESLKEHERLPLMDDNEIIESLAQRIVCEIVDSLPESAVDRPKLYKPAAQVLLRSDKQYLEQLEYMVRHDQDYDNVNAAFPTQPPAESPTITLEEELASPSNFHSLPEGTWIILGSQKQPRLHEEQAKVKGLLSCLVTLGLTARYKISSWTAELIDYALRATEKFEEDLQTYQYLLGAVLSMKVPSLSLGQRSYELKVEKIIKSDLSKPLRQVLLDCLINYNRILVICQQFSCALIKRYNFLYMFVGYPVNQVGYRQFKRGPACLLRSVELDSLIRRIEYGCNPQGCDVTNYVVIPVKVYDITPEEIGRYRPWPANVEQRMYRQALKEQQRREQSKKSKLEFLENELLVERERLEEFQEAKAQAKQKKVKWPRNKETSAEASSEDDHTVVADNEYDDETPTDLPPKHQFGSKLPQQREESLPQPLLYGYHLRHKDYLFKIQGSKFLEGRDECLWDQIKPCFFASTLSILYAILKPHNQWTAQRIDQVIDSTRILCDAIDDFSNSSERIVKNISVEDYTFDIWIKIFEPLGLIGDLGQQIERATKARKYLLIHTANSSYAICRDVHFHLFDSYSSMHVLDNMPRSDIVDEEDGEGEERSRRKRFKAMKGVKRYPERNTASWILFADIKSLVHYMDQRACSPTWKEDGEYSFFVVDIISYKKSPLTANILQLLTGVDACNIPGEEEAAICAHNETPAWLEHCLPIWSRLNRRNAAGIYRGTAVSKYKKFDIEIENRLWSLWGNLHPQAPVFDSKNRGKQYLACCVMALCAARLYRLADWSSQLMDAIIINGDRYHEQSIADIKIRDYEMRAEDLDVECRLDNVKFSVHIEPLCYGQLYCRPNFNRMNLAEALMYFFNTHHQFGLLQCSKKCLAFGRLPGHDGGYFMFDCQSREHPLFPKGQGAAYVLRTKYLQILLYCLVVTLNIPYYNVQFMLHRVETLPENTSVEDDDGRGSSRASQ</sequence>
<evidence type="ECO:0000313" key="2">
    <source>
        <dbReference type="EnsemblMetazoa" id="MDOA010027-PA"/>
    </source>
</evidence>
<feature type="region of interest" description="Disordered" evidence="1">
    <location>
        <begin position="143"/>
        <end position="165"/>
    </location>
</feature>
<organism evidence="2">
    <name type="scientific">Musca domestica</name>
    <name type="common">House fly</name>
    <dbReference type="NCBI Taxonomy" id="7370"/>
    <lineage>
        <taxon>Eukaryota</taxon>
        <taxon>Metazoa</taxon>
        <taxon>Ecdysozoa</taxon>
        <taxon>Arthropoda</taxon>
        <taxon>Hexapoda</taxon>
        <taxon>Insecta</taxon>
        <taxon>Pterygota</taxon>
        <taxon>Neoptera</taxon>
        <taxon>Endopterygota</taxon>
        <taxon>Diptera</taxon>
        <taxon>Brachycera</taxon>
        <taxon>Muscomorpha</taxon>
        <taxon>Muscoidea</taxon>
        <taxon>Muscidae</taxon>
        <taxon>Musca</taxon>
    </lineage>
</organism>
<dbReference type="Gene3D" id="3.90.70.120">
    <property type="match status" value="2"/>
</dbReference>
<dbReference type="eggNOG" id="ENOG502QUZ3">
    <property type="taxonomic scope" value="Eukaryota"/>
</dbReference>
<feature type="compositionally biased region" description="Basic residues" evidence="1">
    <location>
        <begin position="786"/>
        <end position="800"/>
    </location>
</feature>
<proteinExistence type="predicted"/>
<reference evidence="4" key="2">
    <citation type="submission" date="2025-04" db="UniProtKB">
        <authorList>
            <consortium name="RefSeq"/>
        </authorList>
    </citation>
    <scope>IDENTIFICATION</scope>
    <source>
        <strain evidence="4">Aabys</strain>
    </source>
</reference>
<name>A0A1I8MZM2_MUSDO</name>
<protein>
    <submittedName>
        <fullName evidence="4">Uncharacterized protein LOC101898098</fullName>
    </submittedName>
</protein>